<reference evidence="2 3" key="1">
    <citation type="submission" date="2019-12" db="EMBL/GenBank/DDBJ databases">
        <title>Novel species isolated from a subtropical stream in China.</title>
        <authorList>
            <person name="Lu H."/>
        </authorList>
    </citation>
    <scope>NUCLEOTIDE SEQUENCE [LARGE SCALE GENOMIC DNA]</scope>
    <source>
        <strain evidence="2 3">FT94W</strain>
    </source>
</reference>
<feature type="compositionally biased region" description="Basic and acidic residues" evidence="1">
    <location>
        <begin position="131"/>
        <end position="142"/>
    </location>
</feature>
<evidence type="ECO:0008006" key="4">
    <source>
        <dbReference type="Google" id="ProtNLM"/>
    </source>
</evidence>
<proteinExistence type="predicted"/>
<name>A0ABW9VCA0_9BURK</name>
<feature type="region of interest" description="Disordered" evidence="1">
    <location>
        <begin position="106"/>
        <end position="142"/>
    </location>
</feature>
<evidence type="ECO:0000313" key="2">
    <source>
        <dbReference type="EMBL" id="MYM37264.1"/>
    </source>
</evidence>
<dbReference type="InterPro" id="IPR056919">
    <property type="entry name" value="Phage_TAC_18"/>
</dbReference>
<accession>A0ABW9VCA0</accession>
<dbReference type="EMBL" id="WWCO01000025">
    <property type="protein sequence ID" value="MYM37264.1"/>
    <property type="molecule type" value="Genomic_DNA"/>
</dbReference>
<protein>
    <recommendedName>
        <fullName evidence="4">GYF domain-containing protein</fullName>
    </recommendedName>
</protein>
<sequence length="142" mass="15669">MALYVRHCAWLDAIPEREGKDGLPANQVSRRKAMTASGSPIEMPPLECGEYLLGYLYDVGPVVPAGMGSGPVTYAEIEAWQRVSGISLHPWEAALIRRLSGEYAAESHAATKQNHPPPFKEGQSLRSHLKKQSDRNLDRFLA</sequence>
<evidence type="ECO:0000313" key="3">
    <source>
        <dbReference type="Proteomes" id="UP000449678"/>
    </source>
</evidence>
<organism evidence="2 3">
    <name type="scientific">Duganella lactea</name>
    <dbReference type="NCBI Taxonomy" id="2692173"/>
    <lineage>
        <taxon>Bacteria</taxon>
        <taxon>Pseudomonadati</taxon>
        <taxon>Pseudomonadota</taxon>
        <taxon>Betaproteobacteria</taxon>
        <taxon>Burkholderiales</taxon>
        <taxon>Oxalobacteraceae</taxon>
        <taxon>Telluria group</taxon>
        <taxon>Duganella</taxon>
    </lineage>
</organism>
<dbReference type="Pfam" id="PF23812">
    <property type="entry name" value="Phage_TAC_18"/>
    <property type="match status" value="1"/>
</dbReference>
<evidence type="ECO:0000256" key="1">
    <source>
        <dbReference type="SAM" id="MobiDB-lite"/>
    </source>
</evidence>
<keyword evidence="3" id="KW-1185">Reference proteome</keyword>
<gene>
    <name evidence="2" type="ORF">GTP38_23335</name>
</gene>
<dbReference type="RefSeq" id="WP_160992607.1">
    <property type="nucleotide sequence ID" value="NZ_WWCO01000025.1"/>
</dbReference>
<comment type="caution">
    <text evidence="2">The sequence shown here is derived from an EMBL/GenBank/DDBJ whole genome shotgun (WGS) entry which is preliminary data.</text>
</comment>
<dbReference type="Proteomes" id="UP000449678">
    <property type="component" value="Unassembled WGS sequence"/>
</dbReference>